<reference evidence="1 2" key="1">
    <citation type="journal article" date="2002" name="Int. J. Syst. Evol. Microbiol.">
        <title>Sphingopyxis witflariensis sp. nov., isolated from activated sludge.</title>
        <authorList>
            <person name="Kampfer P."/>
            <person name="Witzenberger R."/>
            <person name="Denner E.B."/>
            <person name="Busse H.J."/>
            <person name="Neef A."/>
        </authorList>
    </citation>
    <scope>NUCLEOTIDE SEQUENCE [LARGE SCALE GENOMIC DNA]</scope>
    <source>
        <strain evidence="1 2">DSM 14551</strain>
    </source>
</reference>
<dbReference type="Proteomes" id="UP000197097">
    <property type="component" value="Unassembled WGS sequence"/>
</dbReference>
<name>A0A2D0AMZ8_9SPHN</name>
<accession>A0A2D0AMZ8</accession>
<keyword evidence="2" id="KW-1185">Reference proteome</keyword>
<dbReference type="AlphaFoldDB" id="A0A2D0AMZ8"/>
<dbReference type="EMBL" id="NISJ01000008">
    <property type="protein sequence ID" value="OWQ95116.1"/>
    <property type="molecule type" value="Genomic_DNA"/>
</dbReference>
<comment type="caution">
    <text evidence="1">The sequence shown here is derived from an EMBL/GenBank/DDBJ whole genome shotgun (WGS) entry which is preliminary data.</text>
</comment>
<proteinExistence type="predicted"/>
<protein>
    <submittedName>
        <fullName evidence="1">Uncharacterized protein</fullName>
    </submittedName>
</protein>
<organism evidence="1 2">
    <name type="scientific">Sphingopyxis witflariensis</name>
    <dbReference type="NCBI Taxonomy" id="173675"/>
    <lineage>
        <taxon>Bacteria</taxon>
        <taxon>Pseudomonadati</taxon>
        <taxon>Pseudomonadota</taxon>
        <taxon>Alphaproteobacteria</taxon>
        <taxon>Sphingomonadales</taxon>
        <taxon>Sphingomonadaceae</taxon>
        <taxon>Sphingopyxis</taxon>
    </lineage>
</organism>
<sequence length="109" mass="12317">MLTNWASAGLGPDLFWDQTFATFNAAMLGAAKRRRDDYAHVIAGAWWGEFFAHEKKVKPLAEYLPKPPLSEDEEMAEREAGSRKVLAMFRSIAASDNNNMTIRRVKRDG</sequence>
<gene>
    <name evidence="1" type="ORF">CDQ91_14440</name>
</gene>
<evidence type="ECO:0000313" key="1">
    <source>
        <dbReference type="EMBL" id="OWQ95116.1"/>
    </source>
</evidence>
<evidence type="ECO:0000313" key="2">
    <source>
        <dbReference type="Proteomes" id="UP000197097"/>
    </source>
</evidence>